<gene>
    <name evidence="4" type="ORF">H8711_03565</name>
</gene>
<dbReference type="PANTHER" id="PTHR46333:SF2">
    <property type="entry name" value="CYTOKINESIS PROTEIN 3"/>
    <property type="match status" value="1"/>
</dbReference>
<sequence>MRWRAFAALWLAGVLLSGCALPPKERTGRSEAVYQMEQELPREQPHPAPPEPEGEPDEPSMPPPTEEDWNERLLQGILDHEASIPLPPVDLSDLDLALQRLLDVHPEIFWVSNGTVTTRKRAGVLVEQTFTPEYTYSREERDNLQALIDRSAAACLAGVPSDASDYEKVKHVYEYIVTNTEYRLDARDGQTICSVLAYGESVCNGYAKATQYLLGLLDVPCELVSGVVKGGEPHAWNLVWIDGESYYVDTTWGDPVPEPGQERRLEISYDYLGLTTEDLFLTHQPDDGAALPLCTATRWNYYVAEGRMLDGYDDERLAVLAQIDLDAGAQATSVRFADQESFEDALWMLFEQQEIFTILDEVFGEAQEACTVTYTRNEELHTLTIYWED</sequence>
<feature type="signal peptide" evidence="2">
    <location>
        <begin position="1"/>
        <end position="20"/>
    </location>
</feature>
<dbReference type="EMBL" id="JACRST010000003">
    <property type="protein sequence ID" value="MBC8546013.1"/>
    <property type="molecule type" value="Genomic_DNA"/>
</dbReference>
<dbReference type="GO" id="GO:0005737">
    <property type="term" value="C:cytoplasm"/>
    <property type="evidence" value="ECO:0007669"/>
    <property type="project" value="TreeGrafter"/>
</dbReference>
<dbReference type="InterPro" id="IPR038765">
    <property type="entry name" value="Papain-like_cys_pep_sf"/>
</dbReference>
<accession>A0A926DY27</accession>
<dbReference type="Pfam" id="PF01841">
    <property type="entry name" value="Transglut_core"/>
    <property type="match status" value="1"/>
</dbReference>
<keyword evidence="2" id="KW-0732">Signal</keyword>
<reference evidence="4" key="1">
    <citation type="submission" date="2020-08" db="EMBL/GenBank/DDBJ databases">
        <title>Genome public.</title>
        <authorList>
            <person name="Liu C."/>
            <person name="Sun Q."/>
        </authorList>
    </citation>
    <scope>NUCLEOTIDE SEQUENCE</scope>
    <source>
        <strain evidence="4">NSJ-31</strain>
    </source>
</reference>
<feature type="domain" description="Transglutaminase-like" evidence="3">
    <location>
        <begin position="195"/>
        <end position="252"/>
    </location>
</feature>
<dbReference type="PROSITE" id="PS51257">
    <property type="entry name" value="PROKAR_LIPOPROTEIN"/>
    <property type="match status" value="1"/>
</dbReference>
<dbReference type="Proteomes" id="UP000653127">
    <property type="component" value="Unassembled WGS sequence"/>
</dbReference>
<evidence type="ECO:0000313" key="4">
    <source>
        <dbReference type="EMBL" id="MBC8546013.1"/>
    </source>
</evidence>
<evidence type="ECO:0000259" key="3">
    <source>
        <dbReference type="SMART" id="SM00460"/>
    </source>
</evidence>
<comment type="caution">
    <text evidence="4">The sequence shown here is derived from an EMBL/GenBank/DDBJ whole genome shotgun (WGS) entry which is preliminary data.</text>
</comment>
<dbReference type="AlphaFoldDB" id="A0A926DY27"/>
<dbReference type="PANTHER" id="PTHR46333">
    <property type="entry name" value="CYTOKINESIS PROTEIN 3"/>
    <property type="match status" value="1"/>
</dbReference>
<dbReference type="RefSeq" id="WP_249282165.1">
    <property type="nucleotide sequence ID" value="NZ_JACRST010000003.1"/>
</dbReference>
<keyword evidence="5" id="KW-1185">Reference proteome</keyword>
<dbReference type="SUPFAM" id="SSF54001">
    <property type="entry name" value="Cysteine proteinases"/>
    <property type="match status" value="1"/>
</dbReference>
<name>A0A926DY27_9FIRM</name>
<evidence type="ECO:0000313" key="5">
    <source>
        <dbReference type="Proteomes" id="UP000653127"/>
    </source>
</evidence>
<feature type="chain" id="PRO_5038535898" description="Transglutaminase-like domain-containing protein" evidence="2">
    <location>
        <begin position="21"/>
        <end position="389"/>
    </location>
</feature>
<proteinExistence type="predicted"/>
<feature type="region of interest" description="Disordered" evidence="1">
    <location>
        <begin position="27"/>
        <end position="68"/>
    </location>
</feature>
<dbReference type="SMART" id="SM00460">
    <property type="entry name" value="TGc"/>
    <property type="match status" value="1"/>
</dbReference>
<evidence type="ECO:0000256" key="2">
    <source>
        <dbReference type="SAM" id="SignalP"/>
    </source>
</evidence>
<organism evidence="4 5">
    <name type="scientific">Ligaoa zhengdingensis</name>
    <dbReference type="NCBI Taxonomy" id="2763658"/>
    <lineage>
        <taxon>Bacteria</taxon>
        <taxon>Bacillati</taxon>
        <taxon>Bacillota</taxon>
        <taxon>Clostridia</taxon>
        <taxon>Eubacteriales</taxon>
        <taxon>Oscillospiraceae</taxon>
        <taxon>Ligaoa</taxon>
    </lineage>
</organism>
<dbReference type="InterPro" id="IPR052557">
    <property type="entry name" value="CAP/Cytokinesis_protein"/>
</dbReference>
<evidence type="ECO:0000256" key="1">
    <source>
        <dbReference type="SAM" id="MobiDB-lite"/>
    </source>
</evidence>
<dbReference type="InterPro" id="IPR002931">
    <property type="entry name" value="Transglutaminase-like"/>
</dbReference>
<protein>
    <recommendedName>
        <fullName evidence="3">Transglutaminase-like domain-containing protein</fullName>
    </recommendedName>
</protein>
<dbReference type="Gene3D" id="3.10.620.30">
    <property type="match status" value="1"/>
</dbReference>